<evidence type="ECO:0000259" key="6">
    <source>
        <dbReference type="PROSITE" id="PS50928"/>
    </source>
</evidence>
<keyword evidence="2 5" id="KW-0812">Transmembrane</keyword>
<dbReference type="RefSeq" id="WP_012607736.1">
    <property type="nucleotide sequence ID" value="NC_011766.1"/>
</dbReference>
<evidence type="ECO:0000256" key="4">
    <source>
        <dbReference type="ARBA" id="ARBA00023136"/>
    </source>
</evidence>
<feature type="transmembrane region" description="Helical" evidence="5">
    <location>
        <begin position="110"/>
        <end position="132"/>
    </location>
</feature>
<evidence type="ECO:0000313" key="7">
    <source>
        <dbReference type="EMBL" id="ACL10394.1"/>
    </source>
</evidence>
<keyword evidence="4 5" id="KW-0472">Membrane</keyword>
<dbReference type="HOGENOM" id="CLU_033621_2_0_2"/>
<dbReference type="eggNOG" id="arCOG00168">
    <property type="taxonomic scope" value="Archaea"/>
</dbReference>
<dbReference type="AlphaFoldDB" id="B8D3C3"/>
<keyword evidence="5" id="KW-0813">Transport</keyword>
<sequence length="282" mass="30968">MARDVRKVINILVILIIIFLSGLGVLPLLWLLYSTVLNGLPPLIMKGLSFITGLPGTPMDTDIGGIAPAVVGTLISSTIATLMAVALAVFSSMFTREYPYSLVSGFIETVIRAFNGIPTIIISMFIYSIMVIRMGRPSILAGSLALFIAVLPTAHYYLSSAFRSVEEKYREAAFSLGFKRVQLLRYVYLGIARRQVASGILMTFIRSAGETAPLLFTIGFLTNSVFQGIDQPGNAVSLLIFNYALSPYNNYHMAAWGASLLLLLLILVPVLFIEWFVKEVRK</sequence>
<organism evidence="7 8">
    <name type="scientific">Desulfurococcus amylolyticus (strain DSM 18924 / JCM 16383 / VKM B-2413 / 1221n)</name>
    <name type="common">Desulfurococcus kamchatkensis</name>
    <dbReference type="NCBI Taxonomy" id="490899"/>
    <lineage>
        <taxon>Archaea</taxon>
        <taxon>Thermoproteota</taxon>
        <taxon>Thermoprotei</taxon>
        <taxon>Desulfurococcales</taxon>
        <taxon>Desulfurococcaceae</taxon>
        <taxon>Desulfurococcus</taxon>
    </lineage>
</organism>
<dbReference type="Proteomes" id="UP000006903">
    <property type="component" value="Chromosome"/>
</dbReference>
<gene>
    <name evidence="7" type="ordered locus">DKAM_0065</name>
</gene>
<feature type="transmembrane region" description="Helical" evidence="5">
    <location>
        <begin position="12"/>
        <end position="33"/>
    </location>
</feature>
<dbReference type="PANTHER" id="PTHR42922">
    <property type="entry name" value="PHOSPHATE TRANSPORT SYSTEM PERMEASE PROTEIN PSTA"/>
    <property type="match status" value="1"/>
</dbReference>
<dbReference type="Pfam" id="PF00528">
    <property type="entry name" value="BPD_transp_1"/>
    <property type="match status" value="1"/>
</dbReference>
<evidence type="ECO:0000256" key="1">
    <source>
        <dbReference type="ARBA" id="ARBA00004141"/>
    </source>
</evidence>
<feature type="transmembrane region" description="Helical" evidence="5">
    <location>
        <begin position="69"/>
        <end position="90"/>
    </location>
</feature>
<dbReference type="InterPro" id="IPR051408">
    <property type="entry name" value="Phosphate_transprt_permease"/>
</dbReference>
<dbReference type="InterPro" id="IPR035906">
    <property type="entry name" value="MetI-like_sf"/>
</dbReference>
<dbReference type="EMBL" id="CP001140">
    <property type="protein sequence ID" value="ACL10394.1"/>
    <property type="molecule type" value="Genomic_DNA"/>
</dbReference>
<evidence type="ECO:0000256" key="5">
    <source>
        <dbReference type="RuleBase" id="RU363032"/>
    </source>
</evidence>
<dbReference type="InterPro" id="IPR000515">
    <property type="entry name" value="MetI-like"/>
</dbReference>
<feature type="transmembrane region" description="Helical" evidence="5">
    <location>
        <begin position="253"/>
        <end position="277"/>
    </location>
</feature>
<name>B8D3C3_DESA1</name>
<dbReference type="CDD" id="cd06261">
    <property type="entry name" value="TM_PBP2"/>
    <property type="match status" value="1"/>
</dbReference>
<dbReference type="SUPFAM" id="SSF161098">
    <property type="entry name" value="MetI-like"/>
    <property type="match status" value="1"/>
</dbReference>
<evidence type="ECO:0000313" key="8">
    <source>
        <dbReference type="Proteomes" id="UP000006903"/>
    </source>
</evidence>
<feature type="domain" description="ABC transmembrane type-1" evidence="6">
    <location>
        <begin position="70"/>
        <end position="272"/>
    </location>
</feature>
<comment type="subcellular location">
    <subcellularLocation>
        <location evidence="5">Cell membrane</location>
        <topology evidence="5">Multi-pass membrane protein</topology>
    </subcellularLocation>
    <subcellularLocation>
        <location evidence="1">Membrane</location>
        <topology evidence="1">Multi-pass membrane protein</topology>
    </subcellularLocation>
</comment>
<dbReference type="STRING" id="490899.DKAM_0065"/>
<evidence type="ECO:0000256" key="3">
    <source>
        <dbReference type="ARBA" id="ARBA00022989"/>
    </source>
</evidence>
<dbReference type="GeneID" id="7170398"/>
<dbReference type="GO" id="GO:0055085">
    <property type="term" value="P:transmembrane transport"/>
    <property type="evidence" value="ECO:0007669"/>
    <property type="project" value="InterPro"/>
</dbReference>
<feature type="transmembrane region" description="Helical" evidence="5">
    <location>
        <begin position="139"/>
        <end position="158"/>
    </location>
</feature>
<keyword evidence="3 5" id="KW-1133">Transmembrane helix</keyword>
<dbReference type="PROSITE" id="PS50928">
    <property type="entry name" value="ABC_TM1"/>
    <property type="match status" value="1"/>
</dbReference>
<dbReference type="GO" id="GO:0005886">
    <property type="term" value="C:plasma membrane"/>
    <property type="evidence" value="ECO:0007669"/>
    <property type="project" value="UniProtKB-SubCell"/>
</dbReference>
<dbReference type="PANTHER" id="PTHR42922:SF1">
    <property type="entry name" value="PHOSPHATE TRANSPORT SYSTEM PERMEASE PROTEIN PSTA"/>
    <property type="match status" value="1"/>
</dbReference>
<proteinExistence type="inferred from homology"/>
<accession>B8D3C3</accession>
<comment type="similarity">
    <text evidence="5">Belongs to the binding-protein-dependent transport system permease family.</text>
</comment>
<dbReference type="Gene3D" id="1.10.3720.10">
    <property type="entry name" value="MetI-like"/>
    <property type="match status" value="1"/>
</dbReference>
<dbReference type="KEGG" id="dka:DKAM_0065"/>
<evidence type="ECO:0000256" key="2">
    <source>
        <dbReference type="ARBA" id="ARBA00022692"/>
    </source>
</evidence>
<reference evidence="7 8" key="1">
    <citation type="journal article" date="2009" name="J. Bacteriol.">
        <title>Complete genome sequence of the anaerobic, protein-degrading hyperthermophilic crenarchaeon Desulfurococcus kamchatkensis.</title>
        <authorList>
            <person name="Ravin N.V."/>
            <person name="Mardanov A.V."/>
            <person name="Beletsky A.V."/>
            <person name="Kublanov I.V."/>
            <person name="Kolganova T.V."/>
            <person name="Lebedinsky A.V."/>
            <person name="Chernyh N.A."/>
            <person name="Bonch-Osmolovskaya E.A."/>
            <person name="Skryabin K.G."/>
        </authorList>
    </citation>
    <scope>NUCLEOTIDE SEQUENCE [LARGE SCALE GENOMIC DNA]</scope>
    <source>
        <strain evidence="8">DSM 18924 / JCM 16383 / VKM B-2413 / 1221n</strain>
    </source>
</reference>
<protein>
    <submittedName>
        <fullName evidence="7">Phosphate ABC transporter, inner membrane subunit PstA</fullName>
    </submittedName>
</protein>